<accession>A0A7K2ILL0</accession>
<comment type="similarity">
    <text evidence="1 2">Belongs to the UPF0225 family.</text>
</comment>
<dbReference type="Proteomes" id="UP000467124">
    <property type="component" value="Unassembled WGS sequence"/>
</dbReference>
<evidence type="ECO:0000313" key="5">
    <source>
        <dbReference type="EMBL" id="MYR30862.1"/>
    </source>
</evidence>
<dbReference type="EMBL" id="JAYMRS010000001">
    <property type="protein sequence ID" value="MFB8767140.1"/>
    <property type="molecule type" value="Genomic_DNA"/>
</dbReference>
<dbReference type="Gene3D" id="3.10.450.50">
    <property type="match status" value="1"/>
</dbReference>
<evidence type="ECO:0000256" key="1">
    <source>
        <dbReference type="ARBA" id="ARBA00010839"/>
    </source>
</evidence>
<reference evidence="4 7" key="2">
    <citation type="submission" date="2024-01" db="EMBL/GenBank/DDBJ databases">
        <title>Genome mining of biosynthetic gene clusters to explore secondary metabolites of Streptomyces sp.</title>
        <authorList>
            <person name="Baig A."/>
            <person name="Ajitkumar Shintre N."/>
            <person name="Kumar H."/>
            <person name="Anbarasu A."/>
            <person name="Ramaiah S."/>
        </authorList>
    </citation>
    <scope>NUCLEOTIDE SEQUENCE [LARGE SCALE GENOMIC DNA]</scope>
    <source>
        <strain evidence="4 7">A01</strain>
    </source>
</reference>
<dbReference type="Pfam" id="PF17775">
    <property type="entry name" value="YchJ_M-like"/>
    <property type="match status" value="1"/>
</dbReference>
<dbReference type="Proteomes" id="UP001585053">
    <property type="component" value="Unassembled WGS sequence"/>
</dbReference>
<dbReference type="RefSeq" id="WP_014913446.1">
    <property type="nucleotide sequence ID" value="NZ_BAZE01000006.1"/>
</dbReference>
<evidence type="ECO:0000256" key="2">
    <source>
        <dbReference type="HAMAP-Rule" id="MF_00612"/>
    </source>
</evidence>
<feature type="domain" description="YchJ-like middle NTF2-like" evidence="3">
    <location>
        <begin position="42"/>
        <end position="136"/>
    </location>
</feature>
<name>A0A7K2ILL0_9ACTN</name>
<dbReference type="InterPro" id="IPR032710">
    <property type="entry name" value="NTF2-like_dom_sf"/>
</dbReference>
<gene>
    <name evidence="5" type="ORF">GTW20_00915</name>
    <name evidence="4" type="ORF">VSQ78_05455</name>
</gene>
<evidence type="ECO:0000313" key="7">
    <source>
        <dbReference type="Proteomes" id="UP001585053"/>
    </source>
</evidence>
<proteinExistence type="inferred from homology"/>
<dbReference type="AlphaFoldDB" id="A0A7K2ILL0"/>
<evidence type="ECO:0000313" key="6">
    <source>
        <dbReference type="Proteomes" id="UP000467124"/>
    </source>
</evidence>
<evidence type="ECO:0000259" key="3">
    <source>
        <dbReference type="Pfam" id="PF17775"/>
    </source>
</evidence>
<dbReference type="EMBL" id="WWHY01000001">
    <property type="protein sequence ID" value="MYR30862.1"/>
    <property type="molecule type" value="Genomic_DNA"/>
</dbReference>
<dbReference type="InterPro" id="IPR048469">
    <property type="entry name" value="YchJ-like_M"/>
</dbReference>
<dbReference type="SUPFAM" id="SSF54427">
    <property type="entry name" value="NTF2-like"/>
    <property type="match status" value="1"/>
</dbReference>
<organism evidence="5 6">
    <name type="scientific">Nocardiopsis alba</name>
    <dbReference type="NCBI Taxonomy" id="53437"/>
    <lineage>
        <taxon>Bacteria</taxon>
        <taxon>Bacillati</taxon>
        <taxon>Actinomycetota</taxon>
        <taxon>Actinomycetes</taxon>
        <taxon>Streptosporangiales</taxon>
        <taxon>Nocardiopsidaceae</taxon>
        <taxon>Nocardiopsis</taxon>
    </lineage>
</organism>
<dbReference type="PANTHER" id="PTHR33747">
    <property type="entry name" value="UPF0225 PROTEIN SCO1677"/>
    <property type="match status" value="1"/>
</dbReference>
<comment type="caution">
    <text evidence="5">The sequence shown here is derived from an EMBL/GenBank/DDBJ whole genome shotgun (WGS) entry which is preliminary data.</text>
</comment>
<dbReference type="Pfam" id="PF02810">
    <property type="entry name" value="SEC-C"/>
    <property type="match status" value="1"/>
</dbReference>
<protein>
    <recommendedName>
        <fullName evidence="2">UPF0225 protein GTW20_00915</fullName>
    </recommendedName>
</protein>
<evidence type="ECO:0000313" key="4">
    <source>
        <dbReference type="EMBL" id="MFB8767140.1"/>
    </source>
</evidence>
<sequence>MAKHGSRLRQSLPADSPCPCGRSRTYALCCGRLHSGESKAATAEDLMRSRYSAFVVGDEEYLSRSWHPDTRPRDVGVDADTVWRGLEILGSTEGTPFHDEGTVEFRARYREGGRDGEIHENSRFLRHGGAWVYLDALGGR</sequence>
<dbReference type="HAMAP" id="MF_00612">
    <property type="entry name" value="UPF0225"/>
    <property type="match status" value="1"/>
</dbReference>
<dbReference type="OMA" id="WLYVDGD"/>
<dbReference type="GeneID" id="91391882"/>
<dbReference type="InterPro" id="IPR004027">
    <property type="entry name" value="SEC_C_motif"/>
</dbReference>
<dbReference type="PANTHER" id="PTHR33747:SF1">
    <property type="entry name" value="ADENYLATE CYCLASE-ASSOCIATED CAP C-TERMINAL DOMAIN-CONTAINING PROTEIN"/>
    <property type="match status" value="1"/>
</dbReference>
<dbReference type="InterPro" id="IPR023006">
    <property type="entry name" value="YchJ-like"/>
</dbReference>
<reference evidence="5 6" key="1">
    <citation type="journal article" date="2019" name="Nat. Commun.">
        <title>The antimicrobial potential of Streptomyces from insect microbiomes.</title>
        <authorList>
            <person name="Chevrette M.G."/>
            <person name="Carlson C.M."/>
            <person name="Ortega H.E."/>
            <person name="Thomas C."/>
            <person name="Ananiev G.E."/>
            <person name="Barns K.J."/>
            <person name="Book A.J."/>
            <person name="Cagnazzo J."/>
            <person name="Carlos C."/>
            <person name="Flanigan W."/>
            <person name="Grubbs K.J."/>
            <person name="Horn H.A."/>
            <person name="Hoffmann F.M."/>
            <person name="Klassen J.L."/>
            <person name="Knack J.J."/>
            <person name="Lewin G.R."/>
            <person name="McDonald B.R."/>
            <person name="Muller L."/>
            <person name="Melo W.G.P."/>
            <person name="Pinto-Tomas A.A."/>
            <person name="Schmitz A."/>
            <person name="Wendt-Pienkowski E."/>
            <person name="Wildman S."/>
            <person name="Zhao M."/>
            <person name="Zhang F."/>
            <person name="Bugni T.S."/>
            <person name="Andes D.R."/>
            <person name="Pupo M.T."/>
            <person name="Currie C.R."/>
        </authorList>
    </citation>
    <scope>NUCLEOTIDE SEQUENCE [LARGE SCALE GENOMIC DNA]</scope>
    <source>
        <strain evidence="5 6">SID5840</strain>
    </source>
</reference>
<keyword evidence="7" id="KW-1185">Reference proteome</keyword>